<dbReference type="AlphaFoldDB" id="A0A2A5RZQ1"/>
<proteinExistence type="predicted"/>
<comment type="caution">
    <text evidence="5">The sequence shown here is derived from an EMBL/GenBank/DDBJ whole genome shotgun (WGS) entry which is preliminary data.</text>
</comment>
<evidence type="ECO:0000256" key="3">
    <source>
        <dbReference type="ARBA" id="ARBA00022691"/>
    </source>
</evidence>
<dbReference type="CDD" id="cd11572">
    <property type="entry name" value="RlmI_M_like"/>
    <property type="match status" value="1"/>
</dbReference>
<organism evidence="5 6">
    <name type="scientific">Pseudolactococcus plantarum</name>
    <dbReference type="NCBI Taxonomy" id="1365"/>
    <lineage>
        <taxon>Bacteria</taxon>
        <taxon>Bacillati</taxon>
        <taxon>Bacillota</taxon>
        <taxon>Bacilli</taxon>
        <taxon>Lactobacillales</taxon>
        <taxon>Streptococcaceae</taxon>
        <taxon>Pseudolactococcus</taxon>
    </lineage>
</organism>
<dbReference type="GO" id="GO:0008168">
    <property type="term" value="F:methyltransferase activity"/>
    <property type="evidence" value="ECO:0007669"/>
    <property type="project" value="UniProtKB-KW"/>
</dbReference>
<dbReference type="STRING" id="1348632.GCA_001591745_00965"/>
<accession>A0A2A5RZQ1</accession>
<name>A0A2A5RZQ1_9LACT</name>
<dbReference type="PANTHER" id="PTHR43042:SF3">
    <property type="entry name" value="RIBOSOMAL RNA LARGE SUBUNIT METHYLTRANSFERASE YWBD-RELATED"/>
    <property type="match status" value="1"/>
</dbReference>
<protein>
    <submittedName>
        <fullName evidence="5">Methyltransferase</fullName>
    </submittedName>
</protein>
<evidence type="ECO:0000313" key="6">
    <source>
        <dbReference type="Proteomes" id="UP000242246"/>
    </source>
</evidence>
<dbReference type="Gene3D" id="3.30.750.80">
    <property type="entry name" value="RNA methyltransferase domain (HRMD) like"/>
    <property type="match status" value="1"/>
</dbReference>
<dbReference type="Gene3D" id="2.30.130.10">
    <property type="entry name" value="PUA domain"/>
    <property type="match status" value="1"/>
</dbReference>
<dbReference type="InterPro" id="IPR036974">
    <property type="entry name" value="PUA_sf"/>
</dbReference>
<keyword evidence="6" id="KW-1185">Reference proteome</keyword>
<evidence type="ECO:0000313" key="5">
    <source>
        <dbReference type="EMBL" id="PCS06726.1"/>
    </source>
</evidence>
<reference evidence="5 6" key="1">
    <citation type="submission" date="2014-12" db="EMBL/GenBank/DDBJ databases">
        <title>Draft genome sequences of 10 type strains of Lactococcus.</title>
        <authorList>
            <person name="Sun Z."/>
            <person name="Zhong Z."/>
            <person name="Liu W."/>
            <person name="Zhang W."/>
            <person name="Zhang H."/>
        </authorList>
    </citation>
    <scope>NUCLEOTIDE SEQUENCE [LARGE SCALE GENOMIC DNA]</scope>
    <source>
        <strain evidence="5 6">DSM 20686</strain>
    </source>
</reference>
<evidence type="ECO:0000259" key="4">
    <source>
        <dbReference type="Pfam" id="PF10672"/>
    </source>
</evidence>
<dbReference type="SUPFAM" id="SSF53335">
    <property type="entry name" value="S-adenosyl-L-methionine-dependent methyltransferases"/>
    <property type="match status" value="1"/>
</dbReference>
<dbReference type="EMBL" id="JXJX01000007">
    <property type="protein sequence ID" value="PCS06726.1"/>
    <property type="molecule type" value="Genomic_DNA"/>
</dbReference>
<dbReference type="Pfam" id="PF10672">
    <property type="entry name" value="Methyltrans_SAM"/>
    <property type="match status" value="1"/>
</dbReference>
<dbReference type="GO" id="GO:0003723">
    <property type="term" value="F:RNA binding"/>
    <property type="evidence" value="ECO:0007669"/>
    <property type="project" value="InterPro"/>
</dbReference>
<dbReference type="SUPFAM" id="SSF88697">
    <property type="entry name" value="PUA domain-like"/>
    <property type="match status" value="1"/>
</dbReference>
<dbReference type="GO" id="GO:0032259">
    <property type="term" value="P:methylation"/>
    <property type="evidence" value="ECO:0007669"/>
    <property type="project" value="UniProtKB-KW"/>
</dbReference>
<keyword evidence="3" id="KW-0949">S-adenosyl-L-methionine</keyword>
<feature type="domain" description="S-adenosylmethionine-dependent methyltransferase" evidence="4">
    <location>
        <begin position="164"/>
        <end position="339"/>
    </location>
</feature>
<dbReference type="Proteomes" id="UP000242246">
    <property type="component" value="Unassembled WGS sequence"/>
</dbReference>
<dbReference type="Gene3D" id="3.40.50.150">
    <property type="entry name" value="Vaccinia Virus protein VP39"/>
    <property type="match status" value="1"/>
</dbReference>
<dbReference type="InterPro" id="IPR019614">
    <property type="entry name" value="SAM-dep_methyl-trfase"/>
</dbReference>
<sequence length="379" mass="43035">MTKLTINKYAAKKIRQGIAVLDAQDFPVQTGIEGFVSLYFDHQFVSEAYLSRQNKGIGWTIKSRDFLALLQEAKNKRQNYYQDNTTTAFRVFNQDGDDFGGFTIDIYGDYALFNWYNTFVYTLKTDILAAFKTVFPEILGAYEKIRFDSQLPVSSHIYGEVAPDKFIILENGVNYEVFLNDGLMTGIFLDQHDVRGALIDKFSAGKSLLNMFSYTAAFSVAAAIGGAKSTVSVDLAKRSRDLSQAHFVANNIPLDAHKFHVMDVFDYFKYANRKQLSFDIIVIDPPSFARNKKMTFSVAKDYHKLIEDALPILNKHGRIIASTNHARLSRTDFLAEINKGFAKHKFEIIQEFRLPADFTTNPADPQSDYLKVFVLEVKS</sequence>
<gene>
    <name evidence="5" type="ORF">RU87_GL001579</name>
</gene>
<evidence type="ECO:0000256" key="1">
    <source>
        <dbReference type="ARBA" id="ARBA00022603"/>
    </source>
</evidence>
<dbReference type="InterPro" id="IPR015947">
    <property type="entry name" value="PUA-like_sf"/>
</dbReference>
<dbReference type="PANTHER" id="PTHR43042">
    <property type="entry name" value="SAM-DEPENDENT METHYLTRANSFERASE"/>
    <property type="match status" value="1"/>
</dbReference>
<keyword evidence="2 5" id="KW-0808">Transferase</keyword>
<keyword evidence="1 5" id="KW-0489">Methyltransferase</keyword>
<dbReference type="OrthoDB" id="9805492at2"/>
<dbReference type="RefSeq" id="WP_068162369.1">
    <property type="nucleotide sequence ID" value="NZ_JXJX01000007.1"/>
</dbReference>
<evidence type="ECO:0000256" key="2">
    <source>
        <dbReference type="ARBA" id="ARBA00022679"/>
    </source>
</evidence>
<dbReference type="InterPro" id="IPR029063">
    <property type="entry name" value="SAM-dependent_MTases_sf"/>
</dbReference>